<dbReference type="EMBL" id="JAZDQJ010000004">
    <property type="protein sequence ID" value="MEE1932839.1"/>
    <property type="molecule type" value="Genomic_DNA"/>
</dbReference>
<comment type="caution">
    <text evidence="1">The sequence shown here is derived from an EMBL/GenBank/DDBJ whole genome shotgun (WGS) entry which is preliminary data.</text>
</comment>
<name>A0ABU7HMT9_9PSED</name>
<accession>A0ABU7HMT9</accession>
<dbReference type="InterPro" id="IPR012659">
    <property type="entry name" value="CHP02444"/>
</dbReference>
<dbReference type="RefSeq" id="WP_330073730.1">
    <property type="nucleotide sequence ID" value="NZ_JAZDQJ010000004.1"/>
</dbReference>
<sequence>MHSDLWDFAIGFYARPGVEAACLQLQAQGADVCLLLCAAWLEQRRVSVSDKRLDQLRQLAGPWQSSVVQPLRALRQQWRTQATGDPQLAALRERLKGLELDAERLQLERLQVICDGWPDEDNAPPESWLVRLAPAASRDHDALRMLRAVTGITQDAEVGD</sequence>
<keyword evidence="2" id="KW-1185">Reference proteome</keyword>
<proteinExistence type="predicted"/>
<reference evidence="1 2" key="1">
    <citation type="submission" date="2024-01" db="EMBL/GenBank/DDBJ databases">
        <title>Unpublished Manusciprt.</title>
        <authorList>
            <person name="Duman M."/>
            <person name="Valdes E.G."/>
            <person name="Ajmi N."/>
            <person name="Altun S."/>
            <person name="Saticioglu I.B."/>
        </authorList>
    </citation>
    <scope>NUCLEOTIDE SEQUENCE [LARGE SCALE GENOMIC DNA]</scope>
    <source>
        <strain evidence="1 2">148P</strain>
    </source>
</reference>
<organism evidence="1 2">
    <name type="scientific">Pseudomonas ulcerans</name>
    <dbReference type="NCBI Taxonomy" id="3115852"/>
    <lineage>
        <taxon>Bacteria</taxon>
        <taxon>Pseudomonadati</taxon>
        <taxon>Pseudomonadota</taxon>
        <taxon>Gammaproteobacteria</taxon>
        <taxon>Pseudomonadales</taxon>
        <taxon>Pseudomonadaceae</taxon>
        <taxon>Pseudomonas</taxon>
    </lineage>
</organism>
<dbReference type="NCBIfam" id="TIGR02444">
    <property type="entry name" value="TIGR02444 family protein"/>
    <property type="match status" value="1"/>
</dbReference>
<gene>
    <name evidence="1" type="ORF">V0R50_06365</name>
</gene>
<protein>
    <submittedName>
        <fullName evidence="1">TIGR02444 family protein</fullName>
    </submittedName>
</protein>
<evidence type="ECO:0000313" key="2">
    <source>
        <dbReference type="Proteomes" id="UP001335100"/>
    </source>
</evidence>
<dbReference type="Proteomes" id="UP001335100">
    <property type="component" value="Unassembled WGS sequence"/>
</dbReference>
<evidence type="ECO:0000313" key="1">
    <source>
        <dbReference type="EMBL" id="MEE1932839.1"/>
    </source>
</evidence>
<dbReference type="Pfam" id="PF09523">
    <property type="entry name" value="DUF2390"/>
    <property type="match status" value="1"/>
</dbReference>